<dbReference type="InterPro" id="IPR011701">
    <property type="entry name" value="MFS"/>
</dbReference>
<protein>
    <recommendedName>
        <fullName evidence="8">MFS domain-containing protein</fullName>
    </recommendedName>
</protein>
<dbReference type="PANTHER" id="PTHR23507:SF11">
    <property type="entry name" value="SOLUTE CARRIER FAMILY RELATED"/>
    <property type="match status" value="1"/>
</dbReference>
<dbReference type="Proteomes" id="UP000783686">
    <property type="component" value="Unassembled WGS sequence"/>
</dbReference>
<dbReference type="PANTHER" id="PTHR23507">
    <property type="entry name" value="ZGC:174356"/>
    <property type="match status" value="1"/>
</dbReference>
<proteinExistence type="predicted"/>
<comment type="subcellular location">
    <subcellularLocation>
        <location evidence="1">Membrane</location>
        <topology evidence="1">Multi-pass membrane protein</topology>
    </subcellularLocation>
</comment>
<dbReference type="EMBL" id="CAJFDH010000005">
    <property type="protein sequence ID" value="CAD5226041.1"/>
    <property type="molecule type" value="Genomic_DNA"/>
</dbReference>
<gene>
    <name evidence="6" type="ORF">BOKJ2_LOCUS11879</name>
</gene>
<feature type="transmembrane region" description="Helical" evidence="5">
    <location>
        <begin position="451"/>
        <end position="475"/>
    </location>
</feature>
<evidence type="ECO:0000256" key="5">
    <source>
        <dbReference type="SAM" id="Phobius"/>
    </source>
</evidence>
<evidence type="ECO:0008006" key="8">
    <source>
        <dbReference type="Google" id="ProtNLM"/>
    </source>
</evidence>
<dbReference type="Gene3D" id="1.20.1250.20">
    <property type="entry name" value="MFS general substrate transporter like domains"/>
    <property type="match status" value="1"/>
</dbReference>
<dbReference type="AlphaFoldDB" id="A0A811LEP8"/>
<feature type="transmembrane region" description="Helical" evidence="5">
    <location>
        <begin position="50"/>
        <end position="70"/>
    </location>
</feature>
<reference evidence="6" key="1">
    <citation type="submission" date="2020-09" db="EMBL/GenBank/DDBJ databases">
        <authorList>
            <person name="Kikuchi T."/>
        </authorList>
    </citation>
    <scope>NUCLEOTIDE SEQUENCE</scope>
    <source>
        <strain evidence="6">SH1</strain>
    </source>
</reference>
<keyword evidence="3 5" id="KW-1133">Transmembrane helix</keyword>
<keyword evidence="4 5" id="KW-0472">Membrane</keyword>
<feature type="transmembrane region" description="Helical" evidence="5">
    <location>
        <begin position="106"/>
        <end position="124"/>
    </location>
</feature>
<evidence type="ECO:0000256" key="4">
    <source>
        <dbReference type="ARBA" id="ARBA00023136"/>
    </source>
</evidence>
<keyword evidence="2 5" id="KW-0812">Transmembrane</keyword>
<dbReference type="OrthoDB" id="3026777at2759"/>
<dbReference type="EMBL" id="CAJFCW020000005">
    <property type="protein sequence ID" value="CAG9121663.1"/>
    <property type="molecule type" value="Genomic_DNA"/>
</dbReference>
<dbReference type="InterPro" id="IPR036259">
    <property type="entry name" value="MFS_trans_sf"/>
</dbReference>
<organism evidence="6 7">
    <name type="scientific">Bursaphelenchus okinawaensis</name>
    <dbReference type="NCBI Taxonomy" id="465554"/>
    <lineage>
        <taxon>Eukaryota</taxon>
        <taxon>Metazoa</taxon>
        <taxon>Ecdysozoa</taxon>
        <taxon>Nematoda</taxon>
        <taxon>Chromadorea</taxon>
        <taxon>Rhabditida</taxon>
        <taxon>Tylenchina</taxon>
        <taxon>Tylenchomorpha</taxon>
        <taxon>Aphelenchoidea</taxon>
        <taxon>Aphelenchoididae</taxon>
        <taxon>Bursaphelenchus</taxon>
    </lineage>
</organism>
<dbReference type="Proteomes" id="UP000614601">
    <property type="component" value="Unassembled WGS sequence"/>
</dbReference>
<evidence type="ECO:0000256" key="1">
    <source>
        <dbReference type="ARBA" id="ARBA00004141"/>
    </source>
</evidence>
<accession>A0A811LEP8</accession>
<dbReference type="Pfam" id="PF07690">
    <property type="entry name" value="MFS_1"/>
    <property type="match status" value="1"/>
</dbReference>
<keyword evidence="7" id="KW-1185">Reference proteome</keyword>
<comment type="caution">
    <text evidence="6">The sequence shown here is derived from an EMBL/GenBank/DDBJ whole genome shotgun (WGS) entry which is preliminary data.</text>
</comment>
<feature type="transmembrane region" description="Helical" evidence="5">
    <location>
        <begin position="338"/>
        <end position="355"/>
    </location>
</feature>
<dbReference type="SUPFAM" id="SSF103473">
    <property type="entry name" value="MFS general substrate transporter"/>
    <property type="match status" value="1"/>
</dbReference>
<dbReference type="GO" id="GO:0022857">
    <property type="term" value="F:transmembrane transporter activity"/>
    <property type="evidence" value="ECO:0007669"/>
    <property type="project" value="InterPro"/>
</dbReference>
<feature type="transmembrane region" description="Helical" evidence="5">
    <location>
        <begin position="386"/>
        <end position="407"/>
    </location>
</feature>
<evidence type="ECO:0000256" key="2">
    <source>
        <dbReference type="ARBA" id="ARBA00022692"/>
    </source>
</evidence>
<feature type="transmembrane region" description="Helical" evidence="5">
    <location>
        <begin position="191"/>
        <end position="210"/>
    </location>
</feature>
<feature type="transmembrane region" description="Helical" evidence="5">
    <location>
        <begin position="136"/>
        <end position="154"/>
    </location>
</feature>
<evidence type="ECO:0000313" key="6">
    <source>
        <dbReference type="EMBL" id="CAD5226041.1"/>
    </source>
</evidence>
<dbReference type="GO" id="GO:0016020">
    <property type="term" value="C:membrane"/>
    <property type="evidence" value="ECO:0007669"/>
    <property type="project" value="UniProtKB-SubCell"/>
</dbReference>
<sequence>MNMSEANSNMQNQYYEQELAEEDVKHTKTLKTRLKTLWKIIKSYQIRMEIVILAISICDTARIVITPTLMDEKVRRVYEVPDVVDNSTDSINKFFNQKIVLWDQNYNYVNLPLTIAATIFFGSFSDQNGRKIPMIFGLIGMLMGNMVYISVWWYKTDFALQWLFLAAVLNGITGGFRMVTSSVNAYLSDQFEIKTVLSIRMLITYTILNVGDLIGSQLTKLITHHFDELWAAFFMQIVNILILVYVIFVVKDINRPYHEYDLVKIAKDGVYSLWSSIKLVLRKRKGNFRLLLWLTFVCVLINRSAFNEEKDLIGVYTKLGPFHWTTEDFAVYKSYRPFVQILGLLIGLFVFKNWLKLKDTTVIILATLSMGLDSLLIGLAQSSTLIYISLVAGILHALTNPLIFTLYSCLVSPSETGRVFAVDSVIQNVSTLIKVVVLQNLYVATINWYQGFIWLLLSSMALISMSIMTVIHVLYNRDVDGR</sequence>
<name>A0A811LEP8_9BILA</name>
<evidence type="ECO:0000256" key="3">
    <source>
        <dbReference type="ARBA" id="ARBA00022989"/>
    </source>
</evidence>
<feature type="transmembrane region" description="Helical" evidence="5">
    <location>
        <begin position="288"/>
        <end position="306"/>
    </location>
</feature>
<feature type="transmembrane region" description="Helical" evidence="5">
    <location>
        <begin position="230"/>
        <end position="250"/>
    </location>
</feature>
<feature type="transmembrane region" description="Helical" evidence="5">
    <location>
        <begin position="160"/>
        <end position="179"/>
    </location>
</feature>
<evidence type="ECO:0000313" key="7">
    <source>
        <dbReference type="Proteomes" id="UP000614601"/>
    </source>
</evidence>